<evidence type="ECO:0000313" key="4">
    <source>
        <dbReference type="EMBL" id="EAR50487.1"/>
    </source>
</evidence>
<evidence type="ECO:0000256" key="2">
    <source>
        <dbReference type="SAM" id="Phobius"/>
    </source>
</evidence>
<evidence type="ECO:0000313" key="5">
    <source>
        <dbReference type="Proteomes" id="UP000003635"/>
    </source>
</evidence>
<evidence type="ECO:0000256" key="1">
    <source>
        <dbReference type="SAM" id="MobiDB-lite"/>
    </source>
</evidence>
<dbReference type="InterPro" id="IPR036691">
    <property type="entry name" value="Endo/exonu/phosph_ase_sf"/>
</dbReference>
<reference evidence="4 5" key="1">
    <citation type="journal article" date="2010" name="J. Bacteriol.">
        <title>Genome sequences of Oceanicola granulosus HTCC2516(T) and Oceanicola batsensis HTCC2597(TDelta).</title>
        <authorList>
            <person name="Thrash J.C."/>
            <person name="Cho J.C."/>
            <person name="Vergin K.L."/>
            <person name="Giovannoni S.J."/>
        </authorList>
    </citation>
    <scope>NUCLEOTIDE SEQUENCE [LARGE SCALE GENOMIC DNA]</scope>
    <source>
        <strain evidence="5">ATCC BAA-861 / DSM 15982 / KCTC 12143 / HTCC2516</strain>
    </source>
</reference>
<keyword evidence="2" id="KW-0812">Transmembrane</keyword>
<dbReference type="Proteomes" id="UP000003635">
    <property type="component" value="Unassembled WGS sequence"/>
</dbReference>
<dbReference type="HOGENOM" id="CLU_042670_1_0_5"/>
<sequence length="394" mass="40859">MGIPPGLPVHARHRDEPGGADDLEPAPARLRGRAGRERRARLILLALALCCLAALPAAAQTLRLAVYAAPLSRDGPGLLLRDIGKDEAQAAAAARIVAEVAPDILVLTDIDYDHGLAALTAFADRAGGYPHRFALRPNGGMATGVDLDGDGRVDARDAQGYGRFAGDGGMAVLSRHPILAEEVRDFSALLWRDLPGATLPTRDGAPFPTPEAQAIQRLSSNGHWAVPVATPGGRLTLLVHDATPPVFDGPEDRNGLRARDELRLWQVLLDGGLGAPPPAPFVVMANTNLDPADGEGDRSAMAAFLADPRLQDPRPASPGGAAAPSPGHAGDPSLATADWDEANSAGNLRVAYILPSADLAVTGAGVFWPAAGTPGADLLAEAGPHRLVWVDIAP</sequence>
<dbReference type="GO" id="GO:0003824">
    <property type="term" value="F:catalytic activity"/>
    <property type="evidence" value="ECO:0007669"/>
    <property type="project" value="InterPro"/>
</dbReference>
<feature type="region of interest" description="Disordered" evidence="1">
    <location>
        <begin position="1"/>
        <end position="32"/>
    </location>
</feature>
<proteinExistence type="predicted"/>
<keyword evidence="5" id="KW-1185">Reference proteome</keyword>
<name>Q2CCY6_OCEGH</name>
<feature type="transmembrane region" description="Helical" evidence="2">
    <location>
        <begin position="40"/>
        <end position="59"/>
    </location>
</feature>
<protein>
    <recommendedName>
        <fullName evidence="3">Endonuclease/exonuclease/phosphatase domain-containing protein</fullName>
    </recommendedName>
</protein>
<dbReference type="InterPro" id="IPR005135">
    <property type="entry name" value="Endo/exonuclease/phosphatase"/>
</dbReference>
<dbReference type="STRING" id="314256.OG2516_09590"/>
<organism evidence="4 5">
    <name type="scientific">Oceanicola granulosus (strain ATCC BAA-861 / DSM 15982 / KCTC 12143 / HTCC2516)</name>
    <dbReference type="NCBI Taxonomy" id="314256"/>
    <lineage>
        <taxon>Bacteria</taxon>
        <taxon>Pseudomonadati</taxon>
        <taxon>Pseudomonadota</taxon>
        <taxon>Alphaproteobacteria</taxon>
        <taxon>Rhodobacterales</taxon>
        <taxon>Roseobacteraceae</taxon>
        <taxon>Oceanicola</taxon>
    </lineage>
</organism>
<dbReference type="eggNOG" id="COG3568">
    <property type="taxonomic scope" value="Bacteria"/>
</dbReference>
<dbReference type="AlphaFoldDB" id="Q2CCY6"/>
<feature type="compositionally biased region" description="Low complexity" evidence="1">
    <location>
        <begin position="317"/>
        <end position="333"/>
    </location>
</feature>
<keyword evidence="2" id="KW-0472">Membrane</keyword>
<comment type="caution">
    <text evidence="4">The sequence shown here is derived from an EMBL/GenBank/DDBJ whole genome shotgun (WGS) entry which is preliminary data.</text>
</comment>
<dbReference type="SUPFAM" id="SSF56219">
    <property type="entry name" value="DNase I-like"/>
    <property type="match status" value="1"/>
</dbReference>
<keyword evidence="2" id="KW-1133">Transmembrane helix</keyword>
<dbReference type="EMBL" id="AAOT01000027">
    <property type="protein sequence ID" value="EAR50487.1"/>
    <property type="molecule type" value="Genomic_DNA"/>
</dbReference>
<feature type="region of interest" description="Disordered" evidence="1">
    <location>
        <begin position="309"/>
        <end position="338"/>
    </location>
</feature>
<accession>Q2CCY6</accession>
<dbReference type="Pfam" id="PF03372">
    <property type="entry name" value="Exo_endo_phos"/>
    <property type="match status" value="1"/>
</dbReference>
<gene>
    <name evidence="4" type="ORF">OG2516_09590</name>
</gene>
<feature type="domain" description="Endonuclease/exonuclease/phosphatase" evidence="3">
    <location>
        <begin position="84"/>
        <end position="371"/>
    </location>
</feature>
<evidence type="ECO:0000259" key="3">
    <source>
        <dbReference type="Pfam" id="PF03372"/>
    </source>
</evidence>
<dbReference type="Gene3D" id="3.60.10.10">
    <property type="entry name" value="Endonuclease/exonuclease/phosphatase"/>
    <property type="match status" value="1"/>
</dbReference>